<dbReference type="AlphaFoldDB" id="A0A0W0TJQ3"/>
<evidence type="ECO:0000256" key="1">
    <source>
        <dbReference type="SAM" id="Coils"/>
    </source>
</evidence>
<protein>
    <submittedName>
        <fullName evidence="2">Uncharacterized protein</fullName>
    </submittedName>
</protein>
<gene>
    <name evidence="2" type="ORF">Lery_2081</name>
</gene>
<accession>A0A0W0TJQ3</accession>
<sequence length="336" mass="39212">MFNRLYHHFLSQKQQFNHDYQHATLEELDHAIREANALRKKETSDRHYAYDEANTNHYLITMLLLNDLYCRKMPPIEDEAHLKKWQELEQKYTYLEARLIQGQAYSAEEEKYDEVASEVTSLNDYLRETSLKGDIESFIAQTPTRGEMGDFLRLMAAVKKDHFEASLTASTYQVSYLTETYEKLTQQLIDKQNQLIVLNKQHEELKAQNQQLEESNTWVYQWGLQVANKQANGFQRLVIWAFNFFTSEPIQDRARMLGKKLWEADSKVLESTQNIRNVNSEVKSLRESLESTTNALNDAKQKHAEIIKSITPATEAGAAFEETDTPEPFHSNLFRS</sequence>
<dbReference type="PATRIC" id="fig|448.7.peg.2179"/>
<feature type="coiled-coil region" evidence="1">
    <location>
        <begin position="181"/>
        <end position="215"/>
    </location>
</feature>
<keyword evidence="3" id="KW-1185">Reference proteome</keyword>
<organism evidence="2 3">
    <name type="scientific">Legionella erythra</name>
    <dbReference type="NCBI Taxonomy" id="448"/>
    <lineage>
        <taxon>Bacteria</taxon>
        <taxon>Pseudomonadati</taxon>
        <taxon>Pseudomonadota</taxon>
        <taxon>Gammaproteobacteria</taxon>
        <taxon>Legionellales</taxon>
        <taxon>Legionellaceae</taxon>
        <taxon>Legionella</taxon>
    </lineage>
</organism>
<evidence type="ECO:0000313" key="2">
    <source>
        <dbReference type="EMBL" id="KTC95786.1"/>
    </source>
</evidence>
<keyword evidence="1" id="KW-0175">Coiled coil</keyword>
<evidence type="ECO:0000313" key="3">
    <source>
        <dbReference type="Proteomes" id="UP000054773"/>
    </source>
</evidence>
<dbReference type="Proteomes" id="UP000054773">
    <property type="component" value="Unassembled WGS sequence"/>
</dbReference>
<name>A0A0W0TJQ3_LEGER</name>
<dbReference type="RefSeq" id="WP_058527217.1">
    <property type="nucleotide sequence ID" value="NZ_CAAAHY010000071.1"/>
</dbReference>
<comment type="caution">
    <text evidence="2">The sequence shown here is derived from an EMBL/GenBank/DDBJ whole genome shotgun (WGS) entry which is preliminary data.</text>
</comment>
<reference evidence="2 3" key="1">
    <citation type="submission" date="2015-11" db="EMBL/GenBank/DDBJ databases">
        <title>Genomic analysis of 38 Legionella species identifies large and diverse effector repertoires.</title>
        <authorList>
            <person name="Burstein D."/>
            <person name="Amaro F."/>
            <person name="Zusman T."/>
            <person name="Lifshitz Z."/>
            <person name="Cohen O."/>
            <person name="Gilbert J.A."/>
            <person name="Pupko T."/>
            <person name="Shuman H.A."/>
            <person name="Segal G."/>
        </authorList>
    </citation>
    <scope>NUCLEOTIDE SEQUENCE [LARGE SCALE GENOMIC DNA]</scope>
    <source>
        <strain evidence="2 3">SE-32A-C8</strain>
    </source>
</reference>
<dbReference type="OrthoDB" id="5653380at2"/>
<dbReference type="EMBL" id="LNYA01000032">
    <property type="protein sequence ID" value="KTC95786.1"/>
    <property type="molecule type" value="Genomic_DNA"/>
</dbReference>
<feature type="coiled-coil region" evidence="1">
    <location>
        <begin position="275"/>
        <end position="302"/>
    </location>
</feature>
<proteinExistence type="predicted"/>